<feature type="compositionally biased region" description="Basic and acidic residues" evidence="1">
    <location>
        <begin position="645"/>
        <end position="678"/>
    </location>
</feature>
<evidence type="ECO:0000313" key="3">
    <source>
        <dbReference type="Proteomes" id="UP000028194"/>
    </source>
</evidence>
<feature type="compositionally biased region" description="Acidic residues" evidence="1">
    <location>
        <begin position="583"/>
        <end position="599"/>
    </location>
</feature>
<keyword evidence="3" id="KW-1185">Reference proteome</keyword>
<dbReference type="GeneID" id="41596280"/>
<evidence type="ECO:0000256" key="1">
    <source>
        <dbReference type="SAM" id="MobiDB-lite"/>
    </source>
</evidence>
<dbReference type="EMBL" id="CP007174">
    <property type="protein sequence ID" value="AIF82481.1"/>
    <property type="molecule type" value="Genomic_DNA"/>
</dbReference>
<organism evidence="2 3">
    <name type="scientific">Candidatus Nitrososphaera evergladensis SR1</name>
    <dbReference type="NCBI Taxonomy" id="1459636"/>
    <lineage>
        <taxon>Archaea</taxon>
        <taxon>Nitrososphaerota</taxon>
        <taxon>Nitrososphaeria</taxon>
        <taxon>Nitrososphaerales</taxon>
        <taxon>Nitrososphaeraceae</taxon>
        <taxon>Nitrososphaera</taxon>
    </lineage>
</organism>
<dbReference type="OrthoDB" id="378516at2157"/>
<proteinExistence type="predicted"/>
<dbReference type="RefSeq" id="WP_148699443.1">
    <property type="nucleotide sequence ID" value="NZ_CP007174.1"/>
</dbReference>
<dbReference type="AlphaFoldDB" id="A0A075MLV2"/>
<accession>A0A075MLV2</accession>
<dbReference type="eggNOG" id="arCOG12810">
    <property type="taxonomic scope" value="Archaea"/>
</dbReference>
<evidence type="ECO:0000313" key="2">
    <source>
        <dbReference type="EMBL" id="AIF82481.1"/>
    </source>
</evidence>
<dbReference type="Proteomes" id="UP000028194">
    <property type="component" value="Chromosome"/>
</dbReference>
<name>A0A075MLV2_9ARCH</name>
<feature type="region of interest" description="Disordered" evidence="1">
    <location>
        <begin position="534"/>
        <end position="691"/>
    </location>
</feature>
<sequence>MNLYSDARKVAVEYTLVAGVLLLLIVGYAAYPLIGAAQAATSESLTINAFSLPDGDAVSVLVEIRAGGNLIKSGFAPLTIAAQAGTIYTIKVSNSQSYAFDHWQDGSKSNTKAILLSEDTTLAAFFKKVSMPPNLTVNAMTPNGEELHMWTTVRSGLQTVGSGLTPFTFSGAPGRTYQLTVGNQEAESASLGEGAASLSGPAPISIIFNHWQDNNDRSRTRDITLPADGSSLNLLGVYNKGDRVTLEDLGVLQLVSHDLYNTIRDGPNPGSIEDERLNLSTLLDHGEDQIILGGEPRNSENIALHTVAVKLGKMYLDLVIDKKMSPEAARAQTVQVYLQMVAKAYEDTFHEPFPDAAPSEHEVQENGEENLTGDLSLRAIHSYVPGHIMVNGVDTMILDPSLRGKTLSDEDMQQLSKPLDGTFDPVFRNVTIFLPPPNPPPNLFTIDLFERDSSFAKQFGTDVSFEEFMGELKDGRFDENEKVMFYLREDIANGLMPPEEEGEQEGGDDNAAVAAQEAIAGNATAAVSNTTAVASGSTAGGSMLQPPPITAAASTPAAHNGTGTVQEEKPTQATQNSNNGNDDNNDSNDDEQEQADDDNSGEKEEKHWSASDGDRNEHNDDDDEERDSNKGDDNNNGGGDEHEEGDGNGRDDRHDHQHDNNNNDDDDRRNRQSERHNDDDDEDGSRWSRHHHLLEDTIEKIIQQE</sequence>
<reference evidence="2 3" key="1">
    <citation type="journal article" date="2014" name="PLoS ONE">
        <title>Genome Sequence of Candidatus Nitrososphaera evergladensis from Group I.1b Enriched from Everglades Soil Reveals Novel Genomic Features of the Ammonia-Oxidizing Archaea.</title>
        <authorList>
            <person name="Zhalnina K.V."/>
            <person name="Dias R."/>
            <person name="Leonard M.T."/>
            <person name="Dorr de Quadros P."/>
            <person name="Camargo F.A."/>
            <person name="Drew J.C."/>
            <person name="Farmerie W.G."/>
            <person name="Daroub S.H."/>
            <person name="Triplett E.W."/>
        </authorList>
    </citation>
    <scope>NUCLEOTIDE SEQUENCE [LARGE SCALE GENOMIC DNA]</scope>
    <source>
        <strain evidence="2 3">SR1</strain>
    </source>
</reference>
<protein>
    <submittedName>
        <fullName evidence="2">Uncharacterized protein</fullName>
    </submittedName>
</protein>
<gene>
    <name evidence="2" type="ORF">NTE_00399</name>
</gene>
<dbReference type="KEGG" id="nev:NTE_00399"/>
<feature type="compositionally biased region" description="Basic and acidic residues" evidence="1">
    <location>
        <begin position="600"/>
        <end position="618"/>
    </location>
</feature>
<dbReference type="HOGENOM" id="CLU_025660_0_0_2"/>